<evidence type="ECO:0000313" key="3">
    <source>
        <dbReference type="EMBL" id="KAF6238823.1"/>
    </source>
</evidence>
<dbReference type="EMBL" id="JACCJC010000008">
    <property type="protein sequence ID" value="KAF6238823.1"/>
    <property type="molecule type" value="Genomic_DNA"/>
</dbReference>
<dbReference type="GeneID" id="59284998"/>
<feature type="compositionally biased region" description="Basic and acidic residues" evidence="2">
    <location>
        <begin position="274"/>
        <end position="287"/>
    </location>
</feature>
<organism evidence="3 4">
    <name type="scientific">Letharia columbiana</name>
    <dbReference type="NCBI Taxonomy" id="112416"/>
    <lineage>
        <taxon>Eukaryota</taxon>
        <taxon>Fungi</taxon>
        <taxon>Dikarya</taxon>
        <taxon>Ascomycota</taxon>
        <taxon>Pezizomycotina</taxon>
        <taxon>Lecanoromycetes</taxon>
        <taxon>OSLEUM clade</taxon>
        <taxon>Lecanoromycetidae</taxon>
        <taxon>Lecanorales</taxon>
        <taxon>Lecanorineae</taxon>
        <taxon>Parmeliaceae</taxon>
        <taxon>Letharia</taxon>
    </lineage>
</organism>
<accession>A0A8H6G1I0</accession>
<gene>
    <name evidence="3" type="ORF">HO173_003330</name>
</gene>
<feature type="coiled-coil region" evidence="1">
    <location>
        <begin position="392"/>
        <end position="419"/>
    </location>
</feature>
<keyword evidence="4" id="KW-1185">Reference proteome</keyword>
<dbReference type="RefSeq" id="XP_037168122.1">
    <property type="nucleotide sequence ID" value="XM_037305257.1"/>
</dbReference>
<evidence type="ECO:0000256" key="1">
    <source>
        <dbReference type="SAM" id="Coils"/>
    </source>
</evidence>
<name>A0A8H6G1I0_9LECA</name>
<evidence type="ECO:0000313" key="4">
    <source>
        <dbReference type="Proteomes" id="UP000578531"/>
    </source>
</evidence>
<feature type="compositionally biased region" description="Low complexity" evidence="2">
    <location>
        <begin position="202"/>
        <end position="212"/>
    </location>
</feature>
<feature type="compositionally biased region" description="Polar residues" evidence="2">
    <location>
        <begin position="342"/>
        <end position="355"/>
    </location>
</feature>
<evidence type="ECO:0000256" key="2">
    <source>
        <dbReference type="SAM" id="MobiDB-lite"/>
    </source>
</evidence>
<protein>
    <submittedName>
        <fullName evidence="3">Uncharacterized protein</fullName>
    </submittedName>
</protein>
<sequence>MKQYHTSSSEYLRLEHPERSIAQPEYDRLNERYHQNATQAIEFALTRLTTLHEEDRKTSGQLYGTTAWLHSKSIDLTAKISEPSTLDSINLCNRRFVTYTTEERQRRAVTRIKAKLGCDIGEIFEQWSTATITTLAVGTLSTIEEFVQYLEGQPTREIREQLDLAVNGPLQDRYKASTGLRGTKPTQAKLKAFLQQLKNKDTASSSLDASDTQPANPQRLPQRTAKHLQANYAETQPRKRRKTLDSYPPIENPRPRQPNPSDHFDEDSPSFENPRSRQPDLSHHFDEDSPSIENPRSREPNLSDHFDNDSPSIEDTRSRQPDLSDQSDDDSLLITTPRLRQPNLSDHLSDDSFNSEFNGLRATVQRMGSRRLRAEVPSNETMSIEEHLQLALTASEIKVQDLESTLNNAKLKYQAAATACRRADQHLREALDMSPTTGSQLPGDSLEGLKVYLNKIEGAEVGMVQMRRESEMLASEFHSALEEYIVALSGCEDCGKRTGHIKEALALC</sequence>
<feature type="compositionally biased region" description="Basic and acidic residues" evidence="2">
    <location>
        <begin position="295"/>
        <end position="322"/>
    </location>
</feature>
<dbReference type="Proteomes" id="UP000578531">
    <property type="component" value="Unassembled WGS sequence"/>
</dbReference>
<comment type="caution">
    <text evidence="3">The sequence shown here is derived from an EMBL/GenBank/DDBJ whole genome shotgun (WGS) entry which is preliminary data.</text>
</comment>
<dbReference type="AlphaFoldDB" id="A0A8H6G1I0"/>
<keyword evidence="1" id="KW-0175">Coiled coil</keyword>
<proteinExistence type="predicted"/>
<reference evidence="3 4" key="1">
    <citation type="journal article" date="2020" name="Genomics">
        <title>Complete, high-quality genomes from long-read metagenomic sequencing of two wolf lichen thalli reveals enigmatic genome architecture.</title>
        <authorList>
            <person name="McKenzie S.K."/>
            <person name="Walston R.F."/>
            <person name="Allen J.L."/>
        </authorList>
    </citation>
    <scope>NUCLEOTIDE SEQUENCE [LARGE SCALE GENOMIC DNA]</scope>
    <source>
        <strain evidence="3">WasteWater2</strain>
    </source>
</reference>
<feature type="region of interest" description="Disordered" evidence="2">
    <location>
        <begin position="199"/>
        <end position="355"/>
    </location>
</feature>